<gene>
    <name evidence="1" type="ORF">AWR26_24810</name>
</gene>
<sequence>MDNCIIYKIRKVTPERESLEGVKHPQRGSKMRTPNLVPLYRQVFSLVAEIKEISGNYELILIGDHDPYKPMNVNTADNALWVMGYDTKGDVCGHVCPTKACNSLIKSSPD</sequence>
<keyword evidence="2" id="KW-1185">Reference proteome</keyword>
<reference evidence="1 2" key="1">
    <citation type="submission" date="2021-03" db="EMBL/GenBank/DDBJ databases">
        <authorList>
            <person name="Li Y."/>
            <person name="Li S."/>
            <person name="Chen M."/>
            <person name="Peng G."/>
            <person name="Tan Z."/>
            <person name="An Q."/>
        </authorList>
    </citation>
    <scope>NUCLEOTIDE SEQUENCE [LARGE SCALE GENOMIC DNA]</scope>
    <source>
        <strain evidence="1 2">Ola 51</strain>
    </source>
</reference>
<protein>
    <submittedName>
        <fullName evidence="1">Uncharacterized protein</fullName>
    </submittedName>
</protein>
<dbReference type="Proteomes" id="UP000078227">
    <property type="component" value="Chromosome"/>
</dbReference>
<organism evidence="1 2">
    <name type="scientific">Kosakonia oryzae</name>
    <dbReference type="NCBI Taxonomy" id="497725"/>
    <lineage>
        <taxon>Bacteria</taxon>
        <taxon>Pseudomonadati</taxon>
        <taxon>Pseudomonadota</taxon>
        <taxon>Gammaproteobacteria</taxon>
        <taxon>Enterobacterales</taxon>
        <taxon>Enterobacteriaceae</taxon>
        <taxon>Kosakonia</taxon>
    </lineage>
</organism>
<evidence type="ECO:0000313" key="1">
    <source>
        <dbReference type="EMBL" id="QSV12514.1"/>
    </source>
</evidence>
<proteinExistence type="predicted"/>
<name>A0ABX7PZD7_9ENTR</name>
<dbReference type="EMBL" id="CP014007">
    <property type="protein sequence ID" value="QSV12514.1"/>
    <property type="molecule type" value="Genomic_DNA"/>
</dbReference>
<accession>A0ABX7PZD7</accession>
<evidence type="ECO:0000313" key="2">
    <source>
        <dbReference type="Proteomes" id="UP000078227"/>
    </source>
</evidence>